<proteinExistence type="inferred from homology"/>
<dbReference type="GO" id="GO:0140359">
    <property type="term" value="F:ABC-type transporter activity"/>
    <property type="evidence" value="ECO:0007669"/>
    <property type="project" value="InterPro"/>
</dbReference>
<evidence type="ECO:0000256" key="2">
    <source>
        <dbReference type="ARBA" id="ARBA00007783"/>
    </source>
</evidence>
<feature type="transmembrane region" description="Helical" evidence="8">
    <location>
        <begin position="217"/>
        <end position="244"/>
    </location>
</feature>
<feature type="transmembrane region" description="Helical" evidence="8">
    <location>
        <begin position="21"/>
        <end position="41"/>
    </location>
</feature>
<dbReference type="AlphaFoldDB" id="A0A5J4KWS8"/>
<accession>A0A5J4KWS8</accession>
<evidence type="ECO:0000256" key="8">
    <source>
        <dbReference type="SAM" id="Phobius"/>
    </source>
</evidence>
<sequence length="367" mass="41742">MFERIKQMVLKEFIHVFRDKRMIAIVFFTPVIQLLVFGYAVTTDVNNISTAIYDLDSSSYESRELIRMLESSGYFKVRCYAESPDELMELIDRGKVTTAIQINRGFSSDIKNKRPTEVQILVDGTDSNTATVAIDYTSRIIMKYARDMSDQKVEPIKLNTRAWYNPDLSSRNYNVPGVIAIVIMLTCLLLTSMAVVRERETGTMDQLMVTPLKPVELMLGKTIPFAIIGFFDVFLVTVTGVYWFDIPIKGPIQIMPIATAIYLLSVLSLGLFISTISRTQQQAMMATFLFYIPAVLLSGFMFPIENMPEIIQYGTYINPLKYFLIIIRGIFLKGNAIGILWPQILSLLFLGIIVMTLSSLRFRKRIG</sequence>
<gene>
    <name evidence="10" type="ORF">A45J_1786</name>
</gene>
<keyword evidence="3" id="KW-0813">Transport</keyword>
<dbReference type="Gene3D" id="3.40.1710.10">
    <property type="entry name" value="abc type-2 transporter like domain"/>
    <property type="match status" value="1"/>
</dbReference>
<keyword evidence="5 8" id="KW-0812">Transmembrane</keyword>
<evidence type="ECO:0000256" key="5">
    <source>
        <dbReference type="ARBA" id="ARBA00022692"/>
    </source>
</evidence>
<dbReference type="PANTHER" id="PTHR30294:SF29">
    <property type="entry name" value="MULTIDRUG ABC TRANSPORTER PERMEASE YBHS-RELATED"/>
    <property type="match status" value="1"/>
</dbReference>
<comment type="similarity">
    <text evidence="2">Belongs to the ABC-2 integral membrane protein family.</text>
</comment>
<keyword evidence="6 8" id="KW-1133">Transmembrane helix</keyword>
<keyword evidence="4" id="KW-1003">Cell membrane</keyword>
<dbReference type="PANTHER" id="PTHR30294">
    <property type="entry name" value="MEMBRANE COMPONENT OF ABC TRANSPORTER YHHJ-RELATED"/>
    <property type="match status" value="1"/>
</dbReference>
<evidence type="ECO:0000259" key="9">
    <source>
        <dbReference type="PROSITE" id="PS51012"/>
    </source>
</evidence>
<name>A0A5J4KWS8_9ZZZZ</name>
<feature type="transmembrane region" description="Helical" evidence="8">
    <location>
        <begin position="285"/>
        <end position="304"/>
    </location>
</feature>
<evidence type="ECO:0000256" key="6">
    <source>
        <dbReference type="ARBA" id="ARBA00022989"/>
    </source>
</evidence>
<keyword evidence="7 8" id="KW-0472">Membrane</keyword>
<feature type="transmembrane region" description="Helical" evidence="8">
    <location>
        <begin position="173"/>
        <end position="196"/>
    </location>
</feature>
<dbReference type="InterPro" id="IPR051449">
    <property type="entry name" value="ABC-2_transporter_component"/>
</dbReference>
<comment type="subcellular location">
    <subcellularLocation>
        <location evidence="1">Cell membrane</location>
        <topology evidence="1">Multi-pass membrane protein</topology>
    </subcellularLocation>
</comment>
<dbReference type="EMBL" id="BLAB01000001">
    <property type="protein sequence ID" value="GER94028.1"/>
    <property type="molecule type" value="Genomic_DNA"/>
</dbReference>
<dbReference type="Pfam" id="PF12698">
    <property type="entry name" value="ABC2_membrane_3"/>
    <property type="match status" value="1"/>
</dbReference>
<comment type="caution">
    <text evidence="10">The sequence shown here is derived from an EMBL/GenBank/DDBJ whole genome shotgun (WGS) entry which is preliminary data.</text>
</comment>
<evidence type="ECO:0000256" key="7">
    <source>
        <dbReference type="ARBA" id="ARBA00023136"/>
    </source>
</evidence>
<evidence type="ECO:0000256" key="3">
    <source>
        <dbReference type="ARBA" id="ARBA00022448"/>
    </source>
</evidence>
<evidence type="ECO:0000313" key="10">
    <source>
        <dbReference type="EMBL" id="GER94028.1"/>
    </source>
</evidence>
<evidence type="ECO:0000256" key="1">
    <source>
        <dbReference type="ARBA" id="ARBA00004651"/>
    </source>
</evidence>
<dbReference type="PROSITE" id="PS51012">
    <property type="entry name" value="ABC_TM2"/>
    <property type="match status" value="1"/>
</dbReference>
<feature type="transmembrane region" description="Helical" evidence="8">
    <location>
        <begin position="339"/>
        <end position="360"/>
    </location>
</feature>
<dbReference type="InterPro" id="IPR013525">
    <property type="entry name" value="ABC2_TM"/>
</dbReference>
<organism evidence="10">
    <name type="scientific">hot springs metagenome</name>
    <dbReference type="NCBI Taxonomy" id="433727"/>
    <lineage>
        <taxon>unclassified sequences</taxon>
        <taxon>metagenomes</taxon>
        <taxon>ecological metagenomes</taxon>
    </lineage>
</organism>
<protein>
    <submittedName>
        <fullName evidence="10">ABC transporter permease</fullName>
    </submittedName>
</protein>
<feature type="transmembrane region" description="Helical" evidence="8">
    <location>
        <begin position="250"/>
        <end position="273"/>
    </location>
</feature>
<feature type="domain" description="ABC transmembrane type-2" evidence="9">
    <location>
        <begin position="130"/>
        <end position="365"/>
    </location>
</feature>
<dbReference type="InterPro" id="IPR047817">
    <property type="entry name" value="ABC2_TM_bact-type"/>
</dbReference>
<reference evidence="10" key="1">
    <citation type="submission" date="2019-10" db="EMBL/GenBank/DDBJ databases">
        <title>Metagenomic sequencing of thiosulfate-disproportionating enrichment culture.</title>
        <authorList>
            <person name="Umezawa K."/>
            <person name="Kojima H."/>
            <person name="Fukui M."/>
        </authorList>
    </citation>
    <scope>NUCLEOTIDE SEQUENCE</scope>
    <source>
        <strain evidence="10">45J</strain>
    </source>
</reference>
<evidence type="ECO:0000256" key="4">
    <source>
        <dbReference type="ARBA" id="ARBA00022475"/>
    </source>
</evidence>
<dbReference type="GO" id="GO:0005886">
    <property type="term" value="C:plasma membrane"/>
    <property type="evidence" value="ECO:0007669"/>
    <property type="project" value="UniProtKB-SubCell"/>
</dbReference>